<feature type="chain" id="PRO_5039709073" description="Peptidyl-prolyl cis-trans isomerase" evidence="7">
    <location>
        <begin position="20"/>
        <end position="314"/>
    </location>
</feature>
<dbReference type="GO" id="GO:0003755">
    <property type="term" value="F:peptidyl-prolyl cis-trans isomerase activity"/>
    <property type="evidence" value="ECO:0007669"/>
    <property type="project" value="UniProtKB-UniRule"/>
</dbReference>
<dbReference type="Pfam" id="PF00254">
    <property type="entry name" value="FKBP_C"/>
    <property type="match status" value="1"/>
</dbReference>
<gene>
    <name evidence="9" type="ORF">GCM10011600_05120</name>
</gene>
<dbReference type="InterPro" id="IPR046357">
    <property type="entry name" value="PPIase_dom_sf"/>
</dbReference>
<dbReference type="PANTHER" id="PTHR43811:SF19">
    <property type="entry name" value="39 KDA FK506-BINDING NUCLEAR PROTEIN"/>
    <property type="match status" value="1"/>
</dbReference>
<keyword evidence="4 5" id="KW-0413">Isomerase</keyword>
<dbReference type="Gene3D" id="3.10.50.40">
    <property type="match status" value="2"/>
</dbReference>
<dbReference type="AlphaFoldDB" id="A0A8J3M005"/>
<proteinExistence type="inferred from homology"/>
<evidence type="ECO:0000256" key="2">
    <source>
        <dbReference type="ARBA" id="ARBA00006577"/>
    </source>
</evidence>
<comment type="catalytic activity">
    <reaction evidence="1 5 6">
        <text>[protein]-peptidylproline (omega=180) = [protein]-peptidylproline (omega=0)</text>
        <dbReference type="Rhea" id="RHEA:16237"/>
        <dbReference type="Rhea" id="RHEA-COMP:10747"/>
        <dbReference type="Rhea" id="RHEA-COMP:10748"/>
        <dbReference type="ChEBI" id="CHEBI:83833"/>
        <dbReference type="ChEBI" id="CHEBI:83834"/>
        <dbReference type="EC" id="5.2.1.8"/>
    </reaction>
</comment>
<evidence type="ECO:0000256" key="1">
    <source>
        <dbReference type="ARBA" id="ARBA00000971"/>
    </source>
</evidence>
<dbReference type="InterPro" id="IPR001179">
    <property type="entry name" value="PPIase_FKBP_dom"/>
</dbReference>
<keyword evidence="7" id="KW-0732">Signal</keyword>
<keyword evidence="3 5" id="KW-0697">Rotamase</keyword>
<keyword evidence="10" id="KW-1185">Reference proteome</keyword>
<dbReference type="EMBL" id="BNAI01000001">
    <property type="protein sequence ID" value="GHF07442.1"/>
    <property type="molecule type" value="Genomic_DNA"/>
</dbReference>
<evidence type="ECO:0000313" key="9">
    <source>
        <dbReference type="EMBL" id="GHF07442.1"/>
    </source>
</evidence>
<feature type="signal peptide" evidence="7">
    <location>
        <begin position="1"/>
        <end position="19"/>
    </location>
</feature>
<accession>A0A8J3M005</accession>
<evidence type="ECO:0000256" key="7">
    <source>
        <dbReference type="SAM" id="SignalP"/>
    </source>
</evidence>
<feature type="domain" description="PPIase FKBP-type" evidence="8">
    <location>
        <begin position="226"/>
        <end position="311"/>
    </location>
</feature>
<dbReference type="SUPFAM" id="SSF54534">
    <property type="entry name" value="FKBP-like"/>
    <property type="match status" value="2"/>
</dbReference>
<dbReference type="PANTHER" id="PTHR43811">
    <property type="entry name" value="FKBP-TYPE PEPTIDYL-PROLYL CIS-TRANS ISOMERASE FKPA"/>
    <property type="match status" value="1"/>
</dbReference>
<dbReference type="EC" id="5.2.1.8" evidence="6"/>
<evidence type="ECO:0000313" key="10">
    <source>
        <dbReference type="Proteomes" id="UP000617531"/>
    </source>
</evidence>
<sequence>MRRSLIALPLVLASALVLAGCTGGDEPTPDATETDGASIGVCEAPGGDAVSAVDVAGDFGAAPTVTFDAGLEVTTTERAVLIEGDEAEPGQLVSAAYALYNGTTGDELETYGWAEGDPATPFRADYASLFEGFAKTLGCLGPGSRAVGVIPNAEGFGEQAETVGIGVDDVLVFVVDVLSDNVWSTDLPVVGGTAEAPTVTLPATAPKTDLEIAVLEAGDGDVVGVADSVTVNYLGTAWETGEVFDSSFANGTPATFEVNGVVTGFREALVGQTVGSKVLVTMPPALGYGSTEGHALQFSTLVFYIEILALNPDA</sequence>
<reference evidence="9" key="1">
    <citation type="journal article" date="2014" name="Int. J. Syst. Evol. Microbiol.">
        <title>Complete genome sequence of Corynebacterium casei LMG S-19264T (=DSM 44701T), isolated from a smear-ripened cheese.</title>
        <authorList>
            <consortium name="US DOE Joint Genome Institute (JGI-PGF)"/>
            <person name="Walter F."/>
            <person name="Albersmeier A."/>
            <person name="Kalinowski J."/>
            <person name="Ruckert C."/>
        </authorList>
    </citation>
    <scope>NUCLEOTIDE SEQUENCE</scope>
    <source>
        <strain evidence="9">CGMCC 1.16548</strain>
    </source>
</reference>
<dbReference type="RefSeq" id="WP_191281794.1">
    <property type="nucleotide sequence ID" value="NZ_BNAI01000001.1"/>
</dbReference>
<evidence type="ECO:0000259" key="8">
    <source>
        <dbReference type="PROSITE" id="PS50059"/>
    </source>
</evidence>
<name>A0A8J3M005_9MICO</name>
<reference evidence="9" key="2">
    <citation type="submission" date="2020-09" db="EMBL/GenBank/DDBJ databases">
        <authorList>
            <person name="Sun Q."/>
            <person name="Zhou Y."/>
        </authorList>
    </citation>
    <scope>NUCLEOTIDE SEQUENCE</scope>
    <source>
        <strain evidence="9">CGMCC 1.16548</strain>
    </source>
</reference>
<dbReference type="PROSITE" id="PS50059">
    <property type="entry name" value="FKBP_PPIASE"/>
    <property type="match status" value="1"/>
</dbReference>
<protein>
    <recommendedName>
        <fullName evidence="6">Peptidyl-prolyl cis-trans isomerase</fullName>
        <ecNumber evidence="6">5.2.1.8</ecNumber>
    </recommendedName>
</protein>
<organism evidence="9 10">
    <name type="scientific">Pseudolysinimonas yzui</name>
    <dbReference type="NCBI Taxonomy" id="2708254"/>
    <lineage>
        <taxon>Bacteria</taxon>
        <taxon>Bacillati</taxon>
        <taxon>Actinomycetota</taxon>
        <taxon>Actinomycetes</taxon>
        <taxon>Micrococcales</taxon>
        <taxon>Microbacteriaceae</taxon>
        <taxon>Pseudolysinimonas</taxon>
    </lineage>
</organism>
<evidence type="ECO:0000256" key="5">
    <source>
        <dbReference type="PROSITE-ProRule" id="PRU00277"/>
    </source>
</evidence>
<dbReference type="Proteomes" id="UP000617531">
    <property type="component" value="Unassembled WGS sequence"/>
</dbReference>
<dbReference type="PROSITE" id="PS51257">
    <property type="entry name" value="PROKAR_LIPOPROTEIN"/>
    <property type="match status" value="1"/>
</dbReference>
<comment type="caution">
    <text evidence="9">The sequence shown here is derived from an EMBL/GenBank/DDBJ whole genome shotgun (WGS) entry which is preliminary data.</text>
</comment>
<evidence type="ECO:0000256" key="4">
    <source>
        <dbReference type="ARBA" id="ARBA00023235"/>
    </source>
</evidence>
<evidence type="ECO:0000256" key="6">
    <source>
        <dbReference type="RuleBase" id="RU003915"/>
    </source>
</evidence>
<evidence type="ECO:0000256" key="3">
    <source>
        <dbReference type="ARBA" id="ARBA00023110"/>
    </source>
</evidence>
<comment type="similarity">
    <text evidence="2 6">Belongs to the FKBP-type PPIase family.</text>
</comment>